<comment type="caution">
    <text evidence="2">The sequence shown here is derived from an EMBL/GenBank/DDBJ whole genome shotgun (WGS) entry which is preliminary data.</text>
</comment>
<organism evidence="2 3">
    <name type="scientific">Synaphobranchus kaupii</name>
    <name type="common">Kaup's arrowtooth eel</name>
    <dbReference type="NCBI Taxonomy" id="118154"/>
    <lineage>
        <taxon>Eukaryota</taxon>
        <taxon>Metazoa</taxon>
        <taxon>Chordata</taxon>
        <taxon>Craniata</taxon>
        <taxon>Vertebrata</taxon>
        <taxon>Euteleostomi</taxon>
        <taxon>Actinopterygii</taxon>
        <taxon>Neopterygii</taxon>
        <taxon>Teleostei</taxon>
        <taxon>Anguilliformes</taxon>
        <taxon>Synaphobranchidae</taxon>
        <taxon>Synaphobranchus</taxon>
    </lineage>
</organism>
<reference evidence="2" key="1">
    <citation type="journal article" date="2023" name="Science">
        <title>Genome structures resolve the early diversification of teleost fishes.</title>
        <authorList>
            <person name="Parey E."/>
            <person name="Louis A."/>
            <person name="Montfort J."/>
            <person name="Bouchez O."/>
            <person name="Roques C."/>
            <person name="Iampietro C."/>
            <person name="Lluch J."/>
            <person name="Castinel A."/>
            <person name="Donnadieu C."/>
            <person name="Desvignes T."/>
            <person name="Floi Bucao C."/>
            <person name="Jouanno E."/>
            <person name="Wen M."/>
            <person name="Mejri S."/>
            <person name="Dirks R."/>
            <person name="Jansen H."/>
            <person name="Henkel C."/>
            <person name="Chen W.J."/>
            <person name="Zahm M."/>
            <person name="Cabau C."/>
            <person name="Klopp C."/>
            <person name="Thompson A.W."/>
            <person name="Robinson-Rechavi M."/>
            <person name="Braasch I."/>
            <person name="Lecointre G."/>
            <person name="Bobe J."/>
            <person name="Postlethwait J.H."/>
            <person name="Berthelot C."/>
            <person name="Roest Crollius H."/>
            <person name="Guiguen Y."/>
        </authorList>
    </citation>
    <scope>NUCLEOTIDE SEQUENCE</scope>
    <source>
        <strain evidence="2">WJC10195</strain>
    </source>
</reference>
<dbReference type="AlphaFoldDB" id="A0A9Q1FDV3"/>
<evidence type="ECO:0000313" key="3">
    <source>
        <dbReference type="Proteomes" id="UP001152622"/>
    </source>
</evidence>
<dbReference type="EMBL" id="JAINUF010000006">
    <property type="protein sequence ID" value="KAJ8356203.1"/>
    <property type="molecule type" value="Genomic_DNA"/>
</dbReference>
<proteinExistence type="predicted"/>
<dbReference type="Proteomes" id="UP001152622">
    <property type="component" value="Chromosome 6"/>
</dbReference>
<evidence type="ECO:0000256" key="1">
    <source>
        <dbReference type="SAM" id="MobiDB-lite"/>
    </source>
</evidence>
<keyword evidence="3" id="KW-1185">Reference proteome</keyword>
<evidence type="ECO:0000313" key="2">
    <source>
        <dbReference type="EMBL" id="KAJ8356203.1"/>
    </source>
</evidence>
<sequence>MLWSVQDNSSASTTEAADWSWQERGIDLAPSPEGELQAHRDINEGKPPNIQTPEDGGEHETVSTPARVATAPRVGLSVLGVWEKRPSDESGSRREKAKCKAGVRGASSVCGQKCPVEKRMGRLGNDDDSIYVRWVVAGTSVTALINTGSTIRLIKMGLLARSTP</sequence>
<name>A0A9Q1FDV3_SYNKA</name>
<feature type="region of interest" description="Disordered" evidence="1">
    <location>
        <begin position="1"/>
        <end position="64"/>
    </location>
</feature>
<protein>
    <submittedName>
        <fullName evidence="2">Uncharacterized protein</fullName>
    </submittedName>
</protein>
<gene>
    <name evidence="2" type="ORF">SKAU_G00189970</name>
</gene>
<accession>A0A9Q1FDV3</accession>
<feature type="compositionally biased region" description="Polar residues" evidence="1">
    <location>
        <begin position="1"/>
        <end position="15"/>
    </location>
</feature>